<name>A0A1B9QVV5_9VIBR</name>
<dbReference type="EMBL" id="MAJZ01000802">
    <property type="protein sequence ID" value="OCH73381.1"/>
    <property type="molecule type" value="Genomic_DNA"/>
</dbReference>
<evidence type="ECO:0000313" key="1">
    <source>
        <dbReference type="EMBL" id="OCH73381.1"/>
    </source>
</evidence>
<sequence length="144" mass="16813">MNKEKVYLQLFHRECKGSPAIEMETVDNEWLNTLDYKNWLASKSDILQDEVTDSLWIKTCTEGYITEVEFLPDGTLNEFKLFDRLPTTGHWALVEGVLSVSISKGDNRYQFFVIGRRENSIYSAIEYKNNQLHSYLKLIPSRPK</sequence>
<dbReference type="RefSeq" id="WP_017040006.1">
    <property type="nucleotide sequence ID" value="NZ_JBNGCH010000802.1"/>
</dbReference>
<reference evidence="2" key="1">
    <citation type="submission" date="2016-06" db="EMBL/GenBank/DDBJ databases">
        <authorList>
            <person name="Hehemann J.-H."/>
            <person name="Arevalo P."/>
            <person name="Datta M.S."/>
            <person name="Polz M.F."/>
        </authorList>
    </citation>
    <scope>NUCLEOTIDE SEQUENCE [LARGE SCALE GENOMIC DNA]</scope>
    <source>
        <strain evidence="2">9CSC122</strain>
    </source>
</reference>
<organism evidence="1 2">
    <name type="scientific">Vibrio genomosp. F10</name>
    <dbReference type="NCBI Taxonomy" id="723171"/>
    <lineage>
        <taxon>Bacteria</taxon>
        <taxon>Pseudomonadati</taxon>
        <taxon>Pseudomonadota</taxon>
        <taxon>Gammaproteobacteria</taxon>
        <taxon>Vibrionales</taxon>
        <taxon>Vibrionaceae</taxon>
        <taxon>Vibrio</taxon>
    </lineage>
</organism>
<gene>
    <name evidence="1" type="ORF">A6E14_02820</name>
</gene>
<proteinExistence type="predicted"/>
<evidence type="ECO:0000313" key="2">
    <source>
        <dbReference type="Proteomes" id="UP000093173"/>
    </source>
</evidence>
<dbReference type="AlphaFoldDB" id="A0A1B9QVV5"/>
<accession>A0A1B9QVV5</accession>
<protein>
    <submittedName>
        <fullName evidence="1">Uncharacterized protein</fullName>
    </submittedName>
</protein>
<dbReference type="Proteomes" id="UP000093173">
    <property type="component" value="Unassembled WGS sequence"/>
</dbReference>
<comment type="caution">
    <text evidence="1">The sequence shown here is derived from an EMBL/GenBank/DDBJ whole genome shotgun (WGS) entry which is preliminary data.</text>
</comment>
<keyword evidence="2" id="KW-1185">Reference proteome</keyword>